<comment type="pathway">
    <text evidence="1 6">Carbohydrate biosynthesis; dTDP-L-rhamnose biosynthesis.</text>
</comment>
<gene>
    <name evidence="8" type="ORF">D0911_14980</name>
</gene>
<dbReference type="EMBL" id="RHGB01000018">
    <property type="protein sequence ID" value="RNL59893.1"/>
    <property type="molecule type" value="Genomic_DNA"/>
</dbReference>
<comment type="cofactor">
    <cofactor evidence="6">
        <name>Mg(2+)</name>
        <dbReference type="ChEBI" id="CHEBI:18420"/>
    </cofactor>
    <text evidence="6">Binds 1 Mg(2+) ion per monomer.</text>
</comment>
<accession>A0ABX9W098</accession>
<evidence type="ECO:0000256" key="2">
    <source>
        <dbReference type="ARBA" id="ARBA00010944"/>
    </source>
</evidence>
<evidence type="ECO:0000256" key="5">
    <source>
        <dbReference type="ARBA" id="ARBA00048200"/>
    </source>
</evidence>
<dbReference type="Proteomes" id="UP000274695">
    <property type="component" value="Unassembled WGS sequence"/>
</dbReference>
<dbReference type="SUPFAM" id="SSF51735">
    <property type="entry name" value="NAD(P)-binding Rossmann-fold domains"/>
    <property type="match status" value="1"/>
</dbReference>
<evidence type="ECO:0000256" key="6">
    <source>
        <dbReference type="RuleBase" id="RU364082"/>
    </source>
</evidence>
<comment type="caution">
    <text evidence="8">The sequence shown here is derived from an EMBL/GenBank/DDBJ whole genome shotgun (WGS) entry which is preliminary data.</text>
</comment>
<dbReference type="PANTHER" id="PTHR10491">
    <property type="entry name" value="DTDP-4-DEHYDRORHAMNOSE REDUCTASE"/>
    <property type="match status" value="1"/>
</dbReference>
<dbReference type="InterPro" id="IPR029903">
    <property type="entry name" value="RmlD-like-bd"/>
</dbReference>
<keyword evidence="6" id="KW-0560">Oxidoreductase</keyword>
<dbReference type="InterPro" id="IPR036291">
    <property type="entry name" value="NAD(P)-bd_dom_sf"/>
</dbReference>
<name>A0ABX9W098_9GAMM</name>
<dbReference type="PANTHER" id="PTHR10491:SF4">
    <property type="entry name" value="METHIONINE ADENOSYLTRANSFERASE 2 SUBUNIT BETA"/>
    <property type="match status" value="1"/>
</dbReference>
<organism evidence="8 9">
    <name type="scientific">Zhongshania marina</name>
    <dbReference type="NCBI Taxonomy" id="2304603"/>
    <lineage>
        <taxon>Bacteria</taxon>
        <taxon>Pseudomonadati</taxon>
        <taxon>Pseudomonadota</taxon>
        <taxon>Gammaproteobacteria</taxon>
        <taxon>Cellvibrionales</taxon>
        <taxon>Spongiibacteraceae</taxon>
        <taxon>Zhongshania</taxon>
    </lineage>
</organism>
<keyword evidence="9" id="KW-1185">Reference proteome</keyword>
<dbReference type="EC" id="1.1.1.133" evidence="3 6"/>
<comment type="catalytic activity">
    <reaction evidence="5 6">
        <text>dTDP-beta-L-rhamnose + NADP(+) = dTDP-4-dehydro-beta-L-rhamnose + NADPH + H(+)</text>
        <dbReference type="Rhea" id="RHEA:21796"/>
        <dbReference type="ChEBI" id="CHEBI:15378"/>
        <dbReference type="ChEBI" id="CHEBI:57510"/>
        <dbReference type="ChEBI" id="CHEBI:57783"/>
        <dbReference type="ChEBI" id="CHEBI:58349"/>
        <dbReference type="ChEBI" id="CHEBI:62830"/>
        <dbReference type="EC" id="1.1.1.133"/>
    </reaction>
</comment>
<evidence type="ECO:0000256" key="1">
    <source>
        <dbReference type="ARBA" id="ARBA00004781"/>
    </source>
</evidence>
<evidence type="ECO:0000256" key="3">
    <source>
        <dbReference type="ARBA" id="ARBA00012929"/>
    </source>
</evidence>
<comment type="similarity">
    <text evidence="2 6">Belongs to the dTDP-4-dehydrorhamnose reductase family.</text>
</comment>
<proteinExistence type="inferred from homology"/>
<evidence type="ECO:0000313" key="9">
    <source>
        <dbReference type="Proteomes" id="UP000274695"/>
    </source>
</evidence>
<protein>
    <recommendedName>
        <fullName evidence="4 6">dTDP-4-dehydrorhamnose reductase</fullName>
        <ecNumber evidence="3 6">1.1.1.133</ecNumber>
    </recommendedName>
</protein>
<feature type="domain" description="RmlD-like substrate binding" evidence="7">
    <location>
        <begin position="81"/>
        <end position="282"/>
    </location>
</feature>
<keyword evidence="6" id="KW-0521">NADP</keyword>
<evidence type="ECO:0000259" key="7">
    <source>
        <dbReference type="Pfam" id="PF04321"/>
    </source>
</evidence>
<evidence type="ECO:0000313" key="8">
    <source>
        <dbReference type="EMBL" id="RNL59893.1"/>
    </source>
</evidence>
<dbReference type="Gene3D" id="3.40.50.720">
    <property type="entry name" value="NAD(P)-binding Rossmann-like Domain"/>
    <property type="match status" value="1"/>
</dbReference>
<reference evidence="8 9" key="1">
    <citation type="submission" date="2018-10" db="EMBL/GenBank/DDBJ databases">
        <title>Draft genome sequence of Zhongshania sp. DSW25-10.</title>
        <authorList>
            <person name="Oh J."/>
        </authorList>
    </citation>
    <scope>NUCLEOTIDE SEQUENCE [LARGE SCALE GENOMIC DNA]</scope>
    <source>
        <strain evidence="8 9">DSW25-10</strain>
    </source>
</reference>
<dbReference type="Pfam" id="PF04321">
    <property type="entry name" value="RmlD_sub_bind"/>
    <property type="match status" value="1"/>
</dbReference>
<sequence>MNVSVNVVLISRSSALSDSIRNQLNLRERPLVILSSEDLPNFDTKLLRNAIVVDGDPLVCFQSSDGVTSALHEQSLVERGRLLQACREMDAPYVFLSDGRVFDASTGSDHERREDEDAVASSLAGKQLAEFERLVLGVAGQGLVLRTGPLIAAQEGNFLGDCLAAMRDGNVLSLNDSLMGCPTPVSDLARVVSGMLDQLSCGAPCRGVYHYNSSGAASAYEFAEVVCAFASQFVAPVADIAAADTGITWIPQVPVLSCDQLLQDFGIKQLPWRAYLPRMVRAICEGVSK</sequence>
<dbReference type="InterPro" id="IPR005913">
    <property type="entry name" value="dTDP_dehydrorham_reduct"/>
</dbReference>
<evidence type="ECO:0000256" key="4">
    <source>
        <dbReference type="ARBA" id="ARBA00017099"/>
    </source>
</evidence>
<comment type="function">
    <text evidence="6">Catalyzes the reduction of dTDP-6-deoxy-L-lyxo-4-hexulose to yield dTDP-L-rhamnose.</text>
</comment>